<keyword evidence="4" id="KW-1185">Reference proteome</keyword>
<evidence type="ECO:0000313" key="4">
    <source>
        <dbReference type="Proteomes" id="UP000286716"/>
    </source>
</evidence>
<evidence type="ECO:0000256" key="2">
    <source>
        <dbReference type="SAM" id="SignalP"/>
    </source>
</evidence>
<dbReference type="EMBL" id="QHHU01000006">
    <property type="protein sequence ID" value="RSM48604.1"/>
    <property type="molecule type" value="Genomic_DNA"/>
</dbReference>
<sequence length="51" mass="5031">MRGTGVAALLGSVLVTAACAAPHTTTPSPIAEPVPLTTTPPPTTTPPHTKT</sequence>
<reference evidence="3 4" key="1">
    <citation type="submission" date="2018-05" db="EMBL/GenBank/DDBJ databases">
        <title>Evolution of GPA BGCs.</title>
        <authorList>
            <person name="Waglechner N."/>
            <person name="Wright G.D."/>
        </authorList>
    </citation>
    <scope>NUCLEOTIDE SEQUENCE [LARGE SCALE GENOMIC DNA]</scope>
    <source>
        <strain evidence="3 4">DSM 5908</strain>
    </source>
</reference>
<evidence type="ECO:0000313" key="3">
    <source>
        <dbReference type="EMBL" id="RSM48604.1"/>
    </source>
</evidence>
<feature type="chain" id="PRO_5019385101" evidence="2">
    <location>
        <begin position="21"/>
        <end position="51"/>
    </location>
</feature>
<name>A0A428WZT6_AMYBA</name>
<evidence type="ECO:0000256" key="1">
    <source>
        <dbReference type="SAM" id="MobiDB-lite"/>
    </source>
</evidence>
<gene>
    <name evidence="3" type="ORF">DMA12_05560</name>
</gene>
<dbReference type="PROSITE" id="PS51257">
    <property type="entry name" value="PROKAR_LIPOPROTEIN"/>
    <property type="match status" value="1"/>
</dbReference>
<dbReference type="AlphaFoldDB" id="A0A428WZT6"/>
<dbReference type="Proteomes" id="UP000286716">
    <property type="component" value="Unassembled WGS sequence"/>
</dbReference>
<keyword evidence="2" id="KW-0732">Signal</keyword>
<feature type="non-terminal residue" evidence="3">
    <location>
        <position position="51"/>
    </location>
</feature>
<proteinExistence type="predicted"/>
<feature type="compositionally biased region" description="Low complexity" evidence="1">
    <location>
        <begin position="23"/>
        <end position="37"/>
    </location>
</feature>
<protein>
    <submittedName>
        <fullName evidence="3">L,D-transpeptidase</fullName>
    </submittedName>
</protein>
<comment type="caution">
    <text evidence="3">The sequence shown here is derived from an EMBL/GenBank/DDBJ whole genome shotgun (WGS) entry which is preliminary data.</text>
</comment>
<organism evidence="3 4">
    <name type="scientific">Amycolatopsis balhimycina DSM 5908</name>
    <dbReference type="NCBI Taxonomy" id="1081091"/>
    <lineage>
        <taxon>Bacteria</taxon>
        <taxon>Bacillati</taxon>
        <taxon>Actinomycetota</taxon>
        <taxon>Actinomycetes</taxon>
        <taxon>Pseudonocardiales</taxon>
        <taxon>Pseudonocardiaceae</taxon>
        <taxon>Amycolatopsis</taxon>
    </lineage>
</organism>
<accession>A0A428WZT6</accession>
<feature type="signal peptide" evidence="2">
    <location>
        <begin position="1"/>
        <end position="20"/>
    </location>
</feature>
<feature type="region of interest" description="Disordered" evidence="1">
    <location>
        <begin position="23"/>
        <end position="51"/>
    </location>
</feature>